<feature type="domain" description="ABC3 transporter permease C-terminal" evidence="8">
    <location>
        <begin position="268"/>
        <end position="381"/>
    </location>
</feature>
<accession>A0A366I7L2</accession>
<dbReference type="RefSeq" id="WP_113865608.1">
    <property type="nucleotide sequence ID" value="NZ_AGJP01000001.1"/>
</dbReference>
<evidence type="ECO:0000256" key="1">
    <source>
        <dbReference type="ARBA" id="ARBA00004651"/>
    </source>
</evidence>
<evidence type="ECO:0000256" key="3">
    <source>
        <dbReference type="ARBA" id="ARBA00022692"/>
    </source>
</evidence>
<dbReference type="OrthoDB" id="9770036at2"/>
<proteinExistence type="inferred from homology"/>
<comment type="caution">
    <text evidence="10">The sequence shown here is derived from an EMBL/GenBank/DDBJ whole genome shotgun (WGS) entry which is preliminary data.</text>
</comment>
<evidence type="ECO:0000256" key="2">
    <source>
        <dbReference type="ARBA" id="ARBA00022475"/>
    </source>
</evidence>
<dbReference type="InterPro" id="IPR050250">
    <property type="entry name" value="Macrolide_Exporter_MacB"/>
</dbReference>
<evidence type="ECO:0000259" key="9">
    <source>
        <dbReference type="Pfam" id="PF12704"/>
    </source>
</evidence>
<dbReference type="InterPro" id="IPR003838">
    <property type="entry name" value="ABC3_permease_C"/>
</dbReference>
<evidence type="ECO:0000256" key="4">
    <source>
        <dbReference type="ARBA" id="ARBA00022989"/>
    </source>
</evidence>
<dbReference type="Pfam" id="PF02687">
    <property type="entry name" value="FtsX"/>
    <property type="match status" value="1"/>
</dbReference>
<feature type="transmembrane region" description="Helical" evidence="7">
    <location>
        <begin position="351"/>
        <end position="370"/>
    </location>
</feature>
<dbReference type="GO" id="GO:0022857">
    <property type="term" value="F:transmembrane transporter activity"/>
    <property type="evidence" value="ECO:0007669"/>
    <property type="project" value="TreeGrafter"/>
</dbReference>
<comment type="similarity">
    <text evidence="6">Belongs to the ABC-4 integral membrane protein family.</text>
</comment>
<evidence type="ECO:0000256" key="7">
    <source>
        <dbReference type="SAM" id="Phobius"/>
    </source>
</evidence>
<keyword evidence="5 7" id="KW-0472">Membrane</keyword>
<dbReference type="EMBL" id="QNRY01000008">
    <property type="protein sequence ID" value="RBP64311.1"/>
    <property type="molecule type" value="Genomic_DNA"/>
</dbReference>
<reference evidence="10 11" key="1">
    <citation type="submission" date="2018-06" db="EMBL/GenBank/DDBJ databases">
        <title>Genomic Encyclopedia of Type Strains, Phase IV (KMG-IV): sequencing the most valuable type-strain genomes for metagenomic binning, comparative biology and taxonomic classification.</title>
        <authorList>
            <person name="Goeker M."/>
        </authorList>
    </citation>
    <scope>NUCLEOTIDE SEQUENCE [LARGE SCALE GENOMIC DNA]</scope>
    <source>
        <strain evidence="10 11">DSM 30166</strain>
    </source>
</reference>
<protein>
    <submittedName>
        <fullName evidence="10">Putative ABC transport system permease protein</fullName>
    </submittedName>
</protein>
<evidence type="ECO:0000256" key="5">
    <source>
        <dbReference type="ARBA" id="ARBA00023136"/>
    </source>
</evidence>
<organism evidence="10 11">
    <name type="scientific">Brenneria salicis ATCC 15712 = DSM 30166</name>
    <dbReference type="NCBI Taxonomy" id="714314"/>
    <lineage>
        <taxon>Bacteria</taxon>
        <taxon>Pseudomonadati</taxon>
        <taxon>Pseudomonadota</taxon>
        <taxon>Gammaproteobacteria</taxon>
        <taxon>Enterobacterales</taxon>
        <taxon>Pectobacteriaceae</taxon>
        <taxon>Brenneria</taxon>
    </lineage>
</organism>
<keyword evidence="3 7" id="KW-0812">Transmembrane</keyword>
<dbReference type="Proteomes" id="UP000253046">
    <property type="component" value="Unassembled WGS sequence"/>
</dbReference>
<comment type="subcellular location">
    <subcellularLocation>
        <location evidence="1">Cell membrane</location>
        <topology evidence="1">Multi-pass membrane protein</topology>
    </subcellularLocation>
</comment>
<evidence type="ECO:0000313" key="10">
    <source>
        <dbReference type="EMBL" id="RBP64311.1"/>
    </source>
</evidence>
<dbReference type="PANTHER" id="PTHR30572">
    <property type="entry name" value="MEMBRANE COMPONENT OF TRANSPORTER-RELATED"/>
    <property type="match status" value="1"/>
</dbReference>
<evidence type="ECO:0000256" key="6">
    <source>
        <dbReference type="ARBA" id="ARBA00038076"/>
    </source>
</evidence>
<sequence length="388" mass="42264">MTRFQQLIEACRNLYAFRQRATLAVLGIGVGSALVVTLLILGKSAQQNALSAFDTLGGDMMVADIGARSADSSSALPINLDFSSLRSRFPEIRRVIPVARWEIQLTKNGKVLSIPIIATTPDFFDLLHLNPAWGRTLSKFDSRANYAVLGASLAQRLTLSVKHLQLNHYAFDVIGTLHPSVSMTPGGMLIDDMALVPLTTIKKIAPFTEPDMLLIQAYSRQRIALLETPVRGWLENNLPGRNIHLMLQQQLLDGIEQQTRTFRYLLSALAAIALLMGGIGVMNVMVMSVAERRHEIGLRQALGATSQEIGILFLLEALLLSLPGSLLGSLIGLAFSGIYARYADWPLVIDLWVLPLAMGSALTLAVFFGLKPSLAAARLSPAEALRDV</sequence>
<keyword evidence="2" id="KW-1003">Cell membrane</keyword>
<gene>
    <name evidence="10" type="ORF">DES54_1086</name>
</gene>
<dbReference type="Pfam" id="PF12704">
    <property type="entry name" value="MacB_PCD"/>
    <property type="match status" value="1"/>
</dbReference>
<feature type="domain" description="MacB-like periplasmic core" evidence="9">
    <location>
        <begin position="22"/>
        <end position="220"/>
    </location>
</feature>
<name>A0A366I7L2_9GAMM</name>
<feature type="transmembrane region" description="Helical" evidence="7">
    <location>
        <begin position="311"/>
        <end position="339"/>
    </location>
</feature>
<evidence type="ECO:0000313" key="11">
    <source>
        <dbReference type="Proteomes" id="UP000253046"/>
    </source>
</evidence>
<dbReference type="PANTHER" id="PTHR30572:SF4">
    <property type="entry name" value="ABC TRANSPORTER PERMEASE YTRF"/>
    <property type="match status" value="1"/>
</dbReference>
<dbReference type="AlphaFoldDB" id="A0A366I7L2"/>
<dbReference type="GO" id="GO:0005886">
    <property type="term" value="C:plasma membrane"/>
    <property type="evidence" value="ECO:0007669"/>
    <property type="project" value="UniProtKB-SubCell"/>
</dbReference>
<feature type="transmembrane region" description="Helical" evidence="7">
    <location>
        <begin position="21"/>
        <end position="41"/>
    </location>
</feature>
<keyword evidence="4 7" id="KW-1133">Transmembrane helix</keyword>
<evidence type="ECO:0000259" key="8">
    <source>
        <dbReference type="Pfam" id="PF02687"/>
    </source>
</evidence>
<keyword evidence="11" id="KW-1185">Reference proteome</keyword>
<dbReference type="InterPro" id="IPR025857">
    <property type="entry name" value="MacB_PCD"/>
</dbReference>
<feature type="transmembrane region" description="Helical" evidence="7">
    <location>
        <begin position="264"/>
        <end position="290"/>
    </location>
</feature>